<comment type="caution">
    <text evidence="1">The sequence shown here is derived from an EMBL/GenBank/DDBJ whole genome shotgun (WGS) entry which is preliminary data.</text>
</comment>
<proteinExistence type="predicted"/>
<dbReference type="Proteomes" id="UP000240996">
    <property type="component" value="Unassembled WGS sequence"/>
</dbReference>
<dbReference type="AlphaFoldDB" id="A0A2T4YPK7"/>
<evidence type="ECO:0000313" key="1">
    <source>
        <dbReference type="EMBL" id="PTM45439.1"/>
    </source>
</evidence>
<name>A0A2T4YPK7_9SPHN</name>
<dbReference type="EMBL" id="PZZN01000002">
    <property type="protein sequence ID" value="PTM45439.1"/>
    <property type="molecule type" value="Genomic_DNA"/>
</dbReference>
<evidence type="ECO:0000313" key="2">
    <source>
        <dbReference type="Proteomes" id="UP000240996"/>
    </source>
</evidence>
<accession>A0A2T4YPK7</accession>
<organism evidence="1 2">
    <name type="scientific">Sphingomonas aerolata</name>
    <dbReference type="NCBI Taxonomy" id="185951"/>
    <lineage>
        <taxon>Bacteria</taxon>
        <taxon>Pseudomonadati</taxon>
        <taxon>Pseudomonadota</taxon>
        <taxon>Alphaproteobacteria</taxon>
        <taxon>Sphingomonadales</taxon>
        <taxon>Sphingomonadaceae</taxon>
        <taxon>Sphingomonas</taxon>
    </lineage>
</organism>
<gene>
    <name evidence="1" type="ORF">C8J24_1655</name>
</gene>
<reference evidence="1 2" key="1">
    <citation type="submission" date="2018-04" db="EMBL/GenBank/DDBJ databases">
        <title>Genomic Encyclopedia of Type Strains, Phase III (KMG-III): the genomes of soil and plant-associated and newly described type strains.</title>
        <authorList>
            <person name="Whitman W."/>
        </authorList>
    </citation>
    <scope>NUCLEOTIDE SEQUENCE [LARGE SCALE GENOMIC DNA]</scope>
    <source>
        <strain evidence="1 2">NW12</strain>
    </source>
</reference>
<protein>
    <submittedName>
        <fullName evidence="1">Uncharacterized protein</fullName>
    </submittedName>
</protein>
<dbReference type="RefSeq" id="WP_107931637.1">
    <property type="nucleotide sequence ID" value="NZ_PZZN01000002.1"/>
</dbReference>
<keyword evidence="2" id="KW-1185">Reference proteome</keyword>
<sequence>MPEPGPVWLYEAGIGEDRAALVENDQIVEALIERDDVALRVGHVARARLVEALGGGRGRIALDGGEALVSHLPPGITQGASLTVEIVREALPEAGRAKLAKANATDRPPCAAPTLYDRLVATGLPIHAPRAHEPDALEAAGWSELLDEAMSGEIVFPLGALRLSPTPAMTLFDVDGAPPLDPLAVAAAHAVARAIRRHGIGGSIGVDFPTIAGKAQRNAVAAAIDATLPPPFERTAVNGFGFLQIIRPRARASIPEILRADPVGAAARAALRTLERTPPTAPRRHALPAAVHARLMAHPDWLATLARRTGVVHDLESR</sequence>